<dbReference type="EMBL" id="MFGA01000023">
    <property type="protein sequence ID" value="OGF20589.1"/>
    <property type="molecule type" value="Genomic_DNA"/>
</dbReference>
<dbReference type="CDD" id="cd14820">
    <property type="entry name" value="TRAX"/>
    <property type="match status" value="1"/>
</dbReference>
<dbReference type="PANTHER" id="PTHR10741">
    <property type="entry name" value="TRANSLIN AND TRANSLIN ASSOCIATED PROTEIN X"/>
    <property type="match status" value="1"/>
</dbReference>
<sequence length="190" mass="22071">MINQKLFKKIKDDFDFYKQERGKVINISNETLIKAKQAIFAFHRDDIKGGNALLTEVEKTFNDLEKKIAKEAELRYEGSYRAALEEYVEAKLFGNFLATGKIDEIKEVKVDYDSYLAGLCDMTGELTRKAVLRAIDKKFEDVDFLVAGIREVIAELLKFNLTSYLRTKYDQAKNNLRRAEEILYDVKMKE</sequence>
<evidence type="ECO:0008006" key="3">
    <source>
        <dbReference type="Google" id="ProtNLM"/>
    </source>
</evidence>
<gene>
    <name evidence="1" type="ORF">A2257_04525</name>
</gene>
<dbReference type="Proteomes" id="UP000177407">
    <property type="component" value="Unassembled WGS sequence"/>
</dbReference>
<dbReference type="AlphaFoldDB" id="A0A1F5S1P9"/>
<proteinExistence type="predicted"/>
<comment type="caution">
    <text evidence="1">The sequence shown here is derived from an EMBL/GenBank/DDBJ whole genome shotgun (WGS) entry which is preliminary data.</text>
</comment>
<accession>A0A1F5S1P9</accession>
<dbReference type="InterPro" id="IPR036081">
    <property type="entry name" value="Translin_sf"/>
</dbReference>
<evidence type="ECO:0000313" key="1">
    <source>
        <dbReference type="EMBL" id="OGF20589.1"/>
    </source>
</evidence>
<name>A0A1F5S1P9_9BACT</name>
<dbReference type="InterPro" id="IPR002848">
    <property type="entry name" value="Translin_fam"/>
</dbReference>
<reference evidence="1 2" key="1">
    <citation type="journal article" date="2016" name="Nat. Commun.">
        <title>Thousands of microbial genomes shed light on interconnected biogeochemical processes in an aquifer system.</title>
        <authorList>
            <person name="Anantharaman K."/>
            <person name="Brown C.T."/>
            <person name="Hug L.A."/>
            <person name="Sharon I."/>
            <person name="Castelle C.J."/>
            <person name="Probst A.J."/>
            <person name="Thomas B.C."/>
            <person name="Singh A."/>
            <person name="Wilkins M.J."/>
            <person name="Karaoz U."/>
            <person name="Brodie E.L."/>
            <person name="Williams K.H."/>
            <person name="Hubbard S.S."/>
            <person name="Banfield J.F."/>
        </authorList>
    </citation>
    <scope>NUCLEOTIDE SEQUENCE [LARGE SCALE GENOMIC DNA]</scope>
</reference>
<evidence type="ECO:0000313" key="2">
    <source>
        <dbReference type="Proteomes" id="UP000177407"/>
    </source>
</evidence>
<dbReference type="GO" id="GO:0043565">
    <property type="term" value="F:sequence-specific DNA binding"/>
    <property type="evidence" value="ECO:0007669"/>
    <property type="project" value="InterPro"/>
</dbReference>
<dbReference type="Gene3D" id="1.20.58.2140">
    <property type="match status" value="1"/>
</dbReference>
<dbReference type="SUPFAM" id="SSF74784">
    <property type="entry name" value="Translin"/>
    <property type="match status" value="1"/>
</dbReference>
<dbReference type="Pfam" id="PF01997">
    <property type="entry name" value="Translin"/>
    <property type="match status" value="1"/>
</dbReference>
<organism evidence="1 2">
    <name type="scientific">Candidatus Falkowbacteria bacterium RIFOXYA2_FULL_38_12</name>
    <dbReference type="NCBI Taxonomy" id="1797993"/>
    <lineage>
        <taxon>Bacteria</taxon>
        <taxon>Candidatus Falkowiibacteriota</taxon>
    </lineage>
</organism>
<protein>
    <recommendedName>
        <fullName evidence="3">Translin</fullName>
    </recommendedName>
</protein>